<protein>
    <recommendedName>
        <fullName evidence="3">CHAT domain-containing protein</fullName>
    </recommendedName>
</protein>
<keyword evidence="2" id="KW-1185">Reference proteome</keyword>
<name>A0ABW0HA43_9HYPH</name>
<gene>
    <name evidence="1" type="ORF">ACFPPC_15470</name>
</gene>
<reference evidence="2" key="1">
    <citation type="journal article" date="2019" name="Int. J. Syst. Evol. Microbiol.">
        <title>The Global Catalogue of Microorganisms (GCM) 10K type strain sequencing project: providing services to taxonomists for standard genome sequencing and annotation.</title>
        <authorList>
            <consortium name="The Broad Institute Genomics Platform"/>
            <consortium name="The Broad Institute Genome Sequencing Center for Infectious Disease"/>
            <person name="Wu L."/>
            <person name="Ma J."/>
        </authorList>
    </citation>
    <scope>NUCLEOTIDE SEQUENCE [LARGE SCALE GENOMIC DNA]</scope>
    <source>
        <strain evidence="2">CGMCC 1.16326</strain>
    </source>
</reference>
<accession>A0ABW0HA43</accession>
<dbReference type="Proteomes" id="UP001596104">
    <property type="component" value="Unassembled WGS sequence"/>
</dbReference>
<proteinExistence type="predicted"/>
<comment type="caution">
    <text evidence="1">The sequence shown here is derived from an EMBL/GenBank/DDBJ whole genome shotgun (WGS) entry which is preliminary data.</text>
</comment>
<organism evidence="1 2">
    <name type="scientific">Bosea vestrisii</name>
    <dbReference type="NCBI Taxonomy" id="151416"/>
    <lineage>
        <taxon>Bacteria</taxon>
        <taxon>Pseudomonadati</taxon>
        <taxon>Pseudomonadota</taxon>
        <taxon>Alphaproteobacteria</taxon>
        <taxon>Hyphomicrobiales</taxon>
        <taxon>Boseaceae</taxon>
        <taxon>Bosea</taxon>
    </lineage>
</organism>
<evidence type="ECO:0008006" key="3">
    <source>
        <dbReference type="Google" id="ProtNLM"/>
    </source>
</evidence>
<sequence>MAETMVKLDEHELLTFVRSCFQWRNADVFAFGRHNSISRLGEIAGYICMMYDKDNNPRADSVMIVLPPASGRDPQRMFCEVREGVQRAYRRFEEDDAKTARFVVETLGRIKIEQASDFTSASLAELLDKTKGRQAVIVGEAAHYRMPEAIADGQPRLSEDVWCTHLHGVMLMAEENARAIDSYVILDIGEYLPSRASNLELLKSAGDVGLCGESLVDDLTPEEVIAKVSAVYDHAAAGDVGKAISLIENDESLSDRRKWFMRLVALERAGVRDRVSRILDESADMIETLKSVDLLGVARIAASVDRDDFAQDLIERAQPDLVASHDLENALQIALDTRRLALIEKVRNRLKALHPGSHLLRSVDARGAAREGDYAKAASLLGGSLDAMERTIGEVFGLLAQAVKGPGFADPVTLGRELAAKMPEWTAEIQREIMRSLERGGRRDEAVAMLFSGDIEWDQDWFGFALGLLGRSLASGSEAVGPAAMSGLIDFAAAYLAEHPADGYTRTSVTDLLDAEHVGIRGIAVLVLNTVGRAESLPPVEKDHDPDQKRLADIKQLPNIMKRVLGWLVEKGDGFVLAGREAIPAEVLAEDPDAVLNSLLRMVDHYAPDPNEPVDEQVMRNFVTVALAVAPIAAEPDQDQLIVRGAAVKMILGGRPQVARDLAEQMLVVAGERPERRRKALAAFADIYARVGRVREALLALAAAFELPSDRTWNEAWTEQGVLLRILRDIGMSEAAVRIVERLRKAMAKLSDADIYGLRLDTLELNAQLRRHLAGSKDAWSTARLLAAAKANAAAVLAAGDEALPGAMMLRQLIDLAEADGTEVPGAARETLERLIAGLAGPHRTLVAAAGRLPNASLVASVAGPIEAARYNDDVSYDLRLARTMGSRLARASTEAADAEGFAYSVELLGAQGVGVHRAGAEVKAAARILSDVKGPLAAAVEIAALGLPVVGMALDEKGLMAMTITADGPQSPVAVATDTFDLERLVEWSQVYPRGYFDPNLGPEGFRGATERLGLPCLPKRALIISGDLSRMPPNVLTVDGDLAGVTRSLATAPSLAWLKASIAADRKGDGTAAAWIPIAADAMYTDTLSLMAGEMIGVLEPAGIPLHTQSATPAALASADLAIIGAHGGLAENNRYFRGLSDDRDEPADLRQLVDVLRGSRVAVLFVCSGGRMDEHPESGGLVGVTHRLLDKGLEAVVAPSWPIPFTMARSWLGAFLKAWNGGSQIIDAYGAGNDAVAAATSHDFARSLAMALYGNPFITR</sequence>
<evidence type="ECO:0000313" key="1">
    <source>
        <dbReference type="EMBL" id="MFC5394041.1"/>
    </source>
</evidence>
<dbReference type="EMBL" id="JBHSLV010000026">
    <property type="protein sequence ID" value="MFC5394041.1"/>
    <property type="molecule type" value="Genomic_DNA"/>
</dbReference>
<dbReference type="RefSeq" id="WP_377009163.1">
    <property type="nucleotide sequence ID" value="NZ_JBHSLV010000026.1"/>
</dbReference>
<evidence type="ECO:0000313" key="2">
    <source>
        <dbReference type="Proteomes" id="UP001596104"/>
    </source>
</evidence>